<accession>A0A846WXN4</accession>
<dbReference type="AlphaFoldDB" id="A0A846WXN4"/>
<comment type="caution">
    <text evidence="2">The sequence shown here is derived from an EMBL/GenBank/DDBJ whole genome shotgun (WGS) entry which is preliminary data.</text>
</comment>
<feature type="transmembrane region" description="Helical" evidence="1">
    <location>
        <begin position="47"/>
        <end position="65"/>
    </location>
</feature>
<gene>
    <name evidence="2" type="ORF">HGA05_26960</name>
</gene>
<keyword evidence="1" id="KW-1133">Transmembrane helix</keyword>
<dbReference type="Proteomes" id="UP000563898">
    <property type="component" value="Unassembled WGS sequence"/>
</dbReference>
<keyword evidence="1" id="KW-0812">Transmembrane</keyword>
<evidence type="ECO:0000256" key="1">
    <source>
        <dbReference type="SAM" id="Phobius"/>
    </source>
</evidence>
<reference evidence="2 3" key="1">
    <citation type="submission" date="2020-04" db="EMBL/GenBank/DDBJ databases">
        <title>MicrobeNet Type strains.</title>
        <authorList>
            <person name="Nicholson A.C."/>
        </authorList>
    </citation>
    <scope>NUCLEOTIDE SEQUENCE [LARGE SCALE GENOMIC DNA]</scope>
    <source>
        <strain evidence="2 3">ATCC BAA-14</strain>
    </source>
</reference>
<keyword evidence="1" id="KW-0472">Membrane</keyword>
<feature type="transmembrane region" description="Helical" evidence="1">
    <location>
        <begin position="127"/>
        <end position="145"/>
    </location>
</feature>
<feature type="transmembrane region" description="Helical" evidence="1">
    <location>
        <begin position="233"/>
        <end position="254"/>
    </location>
</feature>
<dbReference type="RefSeq" id="WP_006370725.1">
    <property type="nucleotide sequence ID" value="NZ_JAAXPC010000030.1"/>
</dbReference>
<evidence type="ECO:0000313" key="3">
    <source>
        <dbReference type="Proteomes" id="UP000563898"/>
    </source>
</evidence>
<feature type="transmembrane region" description="Helical" evidence="1">
    <location>
        <begin position="15"/>
        <end position="35"/>
    </location>
</feature>
<name>A0A846WXN4_9ACTN</name>
<feature type="transmembrane region" description="Helical" evidence="1">
    <location>
        <begin position="195"/>
        <end position="221"/>
    </location>
</feature>
<sequence>MTRVPHDVMFHNLDLLWQSIFTILSWAIVAIMLAIAARMCLTQRTPFYVVAMAAAGISAFLEPIYDVVFDLWFYDAHNGALGAAWTHFSAFGVPQPNWTHSGYIVLYASACLYVGRRMYEGRMTRKHLFGVWILEIVTSCVFEIVGTGTNVYTYYGTYVLRIWHYPLVIGILEGTQVVVFTLAAVTIWRRTSSMIGLLGLILVFPATMLGTNFALGGPLILALHLDDVTARTGLMWAGTLASITLCVVAVYGLGNMLPRPRDLQNGLPESFADDIPARHPVTPTPAVATP</sequence>
<organism evidence="2 3">
    <name type="scientific">Gordonia polyisoprenivorans</name>
    <dbReference type="NCBI Taxonomy" id="84595"/>
    <lineage>
        <taxon>Bacteria</taxon>
        <taxon>Bacillati</taxon>
        <taxon>Actinomycetota</taxon>
        <taxon>Actinomycetes</taxon>
        <taxon>Mycobacteriales</taxon>
        <taxon>Gordoniaceae</taxon>
        <taxon>Gordonia</taxon>
    </lineage>
</organism>
<proteinExistence type="predicted"/>
<protein>
    <submittedName>
        <fullName evidence="2">Uncharacterized protein</fullName>
    </submittedName>
</protein>
<evidence type="ECO:0000313" key="2">
    <source>
        <dbReference type="EMBL" id="NKY05201.1"/>
    </source>
</evidence>
<feature type="transmembrane region" description="Helical" evidence="1">
    <location>
        <begin position="165"/>
        <end position="188"/>
    </location>
</feature>
<feature type="transmembrane region" description="Helical" evidence="1">
    <location>
        <begin position="98"/>
        <end position="115"/>
    </location>
</feature>
<dbReference type="EMBL" id="JAAXPC010000030">
    <property type="protein sequence ID" value="NKY05201.1"/>
    <property type="molecule type" value="Genomic_DNA"/>
</dbReference>